<dbReference type="Proteomes" id="UP000436088">
    <property type="component" value="Unassembled WGS sequence"/>
</dbReference>
<evidence type="ECO:0000313" key="2">
    <source>
        <dbReference type="Proteomes" id="UP000436088"/>
    </source>
</evidence>
<dbReference type="AlphaFoldDB" id="A0A6A2WUS1"/>
<sequence length="72" mass="7467">MLMTTLKRQCTEVAEIPVCGGAHEPKLEDRLRSLQIGVDRFAFAAWPMKGGGAISACSRGGGGGDGSSSVDK</sequence>
<reference evidence="1" key="1">
    <citation type="submission" date="2019-09" db="EMBL/GenBank/DDBJ databases">
        <title>Draft genome information of white flower Hibiscus syriacus.</title>
        <authorList>
            <person name="Kim Y.-M."/>
        </authorList>
    </citation>
    <scope>NUCLEOTIDE SEQUENCE [LARGE SCALE GENOMIC DNA]</scope>
    <source>
        <strain evidence="1">YM2019G1</strain>
    </source>
</reference>
<gene>
    <name evidence="1" type="ORF">F3Y22_tig00112738pilonHSYRG01195</name>
</gene>
<protein>
    <submittedName>
        <fullName evidence="1">Uncharacterized protein</fullName>
    </submittedName>
</protein>
<organism evidence="1 2">
    <name type="scientific">Hibiscus syriacus</name>
    <name type="common">Rose of Sharon</name>
    <dbReference type="NCBI Taxonomy" id="106335"/>
    <lineage>
        <taxon>Eukaryota</taxon>
        <taxon>Viridiplantae</taxon>
        <taxon>Streptophyta</taxon>
        <taxon>Embryophyta</taxon>
        <taxon>Tracheophyta</taxon>
        <taxon>Spermatophyta</taxon>
        <taxon>Magnoliopsida</taxon>
        <taxon>eudicotyledons</taxon>
        <taxon>Gunneridae</taxon>
        <taxon>Pentapetalae</taxon>
        <taxon>rosids</taxon>
        <taxon>malvids</taxon>
        <taxon>Malvales</taxon>
        <taxon>Malvaceae</taxon>
        <taxon>Malvoideae</taxon>
        <taxon>Hibiscus</taxon>
    </lineage>
</organism>
<dbReference type="EMBL" id="VEPZ02001641">
    <property type="protein sequence ID" value="KAE8664948.1"/>
    <property type="molecule type" value="Genomic_DNA"/>
</dbReference>
<comment type="caution">
    <text evidence="1">The sequence shown here is derived from an EMBL/GenBank/DDBJ whole genome shotgun (WGS) entry which is preliminary data.</text>
</comment>
<name>A0A6A2WUS1_HIBSY</name>
<accession>A0A6A2WUS1</accession>
<evidence type="ECO:0000313" key="1">
    <source>
        <dbReference type="EMBL" id="KAE8664948.1"/>
    </source>
</evidence>
<proteinExistence type="predicted"/>
<keyword evidence="2" id="KW-1185">Reference proteome</keyword>